<sequence length="528" mass="55682">MTDLPQPPGPDSSSTPPPWKQPGQAHADPVPPMPSRVAWSEPAAVAGAPRNRPPVRPLLVEWPRAPRPVSPATAAGAAVAGTLAATCFPGRPGLNVLIVGVAMLATLFPVARRSRTSLVFGALAVALLALPALVDAGWVTALAIALAVPLGSYALTGGRSWIDLLGGGCALLLAVPHSVPWAGRGLAGLAGGGRRPTRRMVGSLLIAGTLLGVFGALFAAADVAFSRAISGLIPDLSVGPLLLRVLIFGCITAVVLTGAFLAVAPPRFNRLPAASHVGRAPWVVPIAALDLLFLGFVAVQADVLLASDKDRLLRSTGLSYAEYARQGFWQLLIVTGLVLMVVAVAVRYAPMKNRADRTTVRTLLGLLCMLTLVIVAVALRRLYLYEEAYGWTRLRLWVHAFELWMGLVIVLIAIAGIYLRAAWLPRAIATSGAIGLLALGLLNPDAFIAARDVHHFRHTGNADLSYLSGLSADAAPALDRLPEPQRSCALHHVADALQHGDSWTGLNLSRAQARALLRRHPIQRSLTC</sequence>
<evidence type="ECO:0000313" key="4">
    <source>
        <dbReference type="Proteomes" id="UP001500503"/>
    </source>
</evidence>
<keyword evidence="2" id="KW-1133">Transmembrane helix</keyword>
<evidence type="ECO:0000313" key="3">
    <source>
        <dbReference type="EMBL" id="GAA4487329.1"/>
    </source>
</evidence>
<feature type="transmembrane region" description="Helical" evidence="2">
    <location>
        <begin position="403"/>
        <end position="421"/>
    </location>
</feature>
<gene>
    <name evidence="3" type="ORF">GCM10023191_015000</name>
</gene>
<proteinExistence type="predicted"/>
<keyword evidence="2" id="KW-0812">Transmembrane</keyword>
<dbReference type="Pfam" id="PF13687">
    <property type="entry name" value="DUF4153"/>
    <property type="match status" value="1"/>
</dbReference>
<feature type="transmembrane region" description="Helical" evidence="2">
    <location>
        <begin position="118"/>
        <end position="148"/>
    </location>
</feature>
<organism evidence="3 4">
    <name type="scientific">Actinoallomurus oryzae</name>
    <dbReference type="NCBI Taxonomy" id="502180"/>
    <lineage>
        <taxon>Bacteria</taxon>
        <taxon>Bacillati</taxon>
        <taxon>Actinomycetota</taxon>
        <taxon>Actinomycetes</taxon>
        <taxon>Streptosporangiales</taxon>
        <taxon>Thermomonosporaceae</taxon>
        <taxon>Actinoallomurus</taxon>
    </lineage>
</organism>
<keyword evidence="2" id="KW-0472">Membrane</keyword>
<feature type="transmembrane region" description="Helical" evidence="2">
    <location>
        <begin position="362"/>
        <end position="383"/>
    </location>
</feature>
<feature type="compositionally biased region" description="Pro residues" evidence="1">
    <location>
        <begin position="1"/>
        <end position="20"/>
    </location>
</feature>
<reference evidence="4" key="1">
    <citation type="journal article" date="2019" name="Int. J. Syst. Evol. Microbiol.">
        <title>The Global Catalogue of Microorganisms (GCM) 10K type strain sequencing project: providing services to taxonomists for standard genome sequencing and annotation.</title>
        <authorList>
            <consortium name="The Broad Institute Genomics Platform"/>
            <consortium name="The Broad Institute Genome Sequencing Center for Infectious Disease"/>
            <person name="Wu L."/>
            <person name="Ma J."/>
        </authorList>
    </citation>
    <scope>NUCLEOTIDE SEQUENCE [LARGE SCALE GENOMIC DNA]</scope>
    <source>
        <strain evidence="4">JCM 17933</strain>
    </source>
</reference>
<feature type="transmembrane region" description="Helical" evidence="2">
    <location>
        <begin position="283"/>
        <end position="307"/>
    </location>
</feature>
<dbReference type="EMBL" id="BAABHF010000012">
    <property type="protein sequence ID" value="GAA4487329.1"/>
    <property type="molecule type" value="Genomic_DNA"/>
</dbReference>
<feature type="region of interest" description="Disordered" evidence="1">
    <location>
        <begin position="1"/>
        <end position="50"/>
    </location>
</feature>
<feature type="transmembrane region" description="Helical" evidence="2">
    <location>
        <begin position="200"/>
        <end position="221"/>
    </location>
</feature>
<keyword evidence="4" id="KW-1185">Reference proteome</keyword>
<dbReference type="Proteomes" id="UP001500503">
    <property type="component" value="Unassembled WGS sequence"/>
</dbReference>
<feature type="transmembrane region" description="Helical" evidence="2">
    <location>
        <begin position="327"/>
        <end position="350"/>
    </location>
</feature>
<protein>
    <submittedName>
        <fullName evidence="3">DUF4173 domain-containing protein</fullName>
    </submittedName>
</protein>
<comment type="caution">
    <text evidence="3">The sequence shown here is derived from an EMBL/GenBank/DDBJ whole genome shotgun (WGS) entry which is preliminary data.</text>
</comment>
<evidence type="ECO:0000256" key="2">
    <source>
        <dbReference type="SAM" id="Phobius"/>
    </source>
</evidence>
<feature type="transmembrane region" description="Helical" evidence="2">
    <location>
        <begin position="93"/>
        <end position="111"/>
    </location>
</feature>
<feature type="transmembrane region" description="Helical" evidence="2">
    <location>
        <begin position="160"/>
        <end position="179"/>
    </location>
</feature>
<dbReference type="InterPro" id="IPR025291">
    <property type="entry name" value="DUF4153"/>
</dbReference>
<dbReference type="RefSeq" id="WP_345459052.1">
    <property type="nucleotide sequence ID" value="NZ_BAABHF010000012.1"/>
</dbReference>
<evidence type="ECO:0000256" key="1">
    <source>
        <dbReference type="SAM" id="MobiDB-lite"/>
    </source>
</evidence>
<feature type="transmembrane region" description="Helical" evidence="2">
    <location>
        <begin position="241"/>
        <end position="263"/>
    </location>
</feature>
<name>A0ABP8PJ94_9ACTN</name>
<accession>A0ABP8PJ94</accession>